<evidence type="ECO:0000313" key="1">
    <source>
        <dbReference type="EMBL" id="MBN3578542.1"/>
    </source>
</evidence>
<name>A0ABS3A6P7_9VIBR</name>
<dbReference type="InterPro" id="IPR013783">
    <property type="entry name" value="Ig-like_fold"/>
</dbReference>
<protein>
    <submittedName>
        <fullName evidence="1">Tandem large repeat</fullName>
    </submittedName>
</protein>
<accession>A0ABS3A6P7</accession>
<dbReference type="RefSeq" id="WP_206370254.1">
    <property type="nucleotide sequence ID" value="NZ_CAWPTM010000030.1"/>
</dbReference>
<proteinExistence type="predicted"/>
<dbReference type="Proteomes" id="UP000779070">
    <property type="component" value="Unassembled WGS sequence"/>
</dbReference>
<dbReference type="NCBIfam" id="NF032891">
    <property type="entry name" value="tail_200_repeat"/>
    <property type="match status" value="5"/>
</dbReference>
<dbReference type="EMBL" id="JAFHLB010000015">
    <property type="protein sequence ID" value="MBN3578542.1"/>
    <property type="molecule type" value="Genomic_DNA"/>
</dbReference>
<gene>
    <name evidence="1" type="ORF">JYA62_12815</name>
</gene>
<reference evidence="1 2" key="1">
    <citation type="submission" date="2021-02" db="EMBL/GenBank/DDBJ databases">
        <title>Draft Genome Sequences of 5 Vibrio neptunius Strains Isolated From of Bivalve Hatcheries.</title>
        <authorList>
            <person name="Galvis F."/>
            <person name="Barja J.L."/>
            <person name="Lemos M.L."/>
            <person name="Balado M."/>
        </authorList>
    </citation>
    <scope>NUCLEOTIDE SEQUENCE [LARGE SCALE GENOMIC DNA]</scope>
    <source>
        <strain evidence="1 2">PP-145.98</strain>
    </source>
</reference>
<dbReference type="Gene3D" id="2.60.40.10">
    <property type="entry name" value="Immunoglobulins"/>
    <property type="match status" value="1"/>
</dbReference>
<keyword evidence="2" id="KW-1185">Reference proteome</keyword>
<dbReference type="PROSITE" id="PS51257">
    <property type="entry name" value="PROKAR_LIPOPROTEIN"/>
    <property type="match status" value="1"/>
</dbReference>
<sequence>MRYKYIIKLLLTIFTILLLSSCGGGGGGDSSPRSREHATISGIVFDAPVSQALVTVYEYQSGKVGRKLGTSTTNSTGAYSIEVDASSMPLYIVAEGGGYLDPLTNKAIRVSENKSIKMTSVINYAEGSDQAVMITPLTYLVSGLAEFNISRGKKAATAIDEALETINNMYGFNVNSVKPIDITTGGHNTTATDGHKYGALLTAYSSYSFDYINEDGTGSSVYTSMNLADLGYRDIAADGMLNGYELDDQGAFPQKLNFGAHELSWDFYTNSMAEHVLIVVSNPALNISKTPVSDYMKLAENLNSLGTNDSDEGAIPSREWIDIDKDAPTAEREGDSVLTGTESIEVVLKDKVGVQSAKSQLKYHLESGEWLEASCDASYSREAELCWTDKSDFVEGPRETRLKVYVNTEVLDSLGVESRVIEALLLVKTADVLGNQNDVGVEVPFEWDNVAPVIEVTSSETINASATTYILTGIVKEHPDSLKQKSAFVSLSGGEAIPNTCEPINSGDNVWCKFTTNAYDTRSFGDSANFTITAEDIHGNQGKSVFTLYKDSVPPILTLSFPNEEFNYENQNGDNLVDKYTDTTYTESSVDTATKYLKIDYKFAADGLDATVSGLDFTQFSEQTLLDHSVPYVTATIMDSSEGGSYSSSADDLTFKVTYFRKKSDSGSYLQYGQTTQIASDAVSEENKGIPFEELNFGTDEKVIEMKYYIPFVKEVLDTSFVNATSSDSQKLVLSAIDPSGNESISHEVYFKTTFDKPEVTIVSPFIDAPVRLLGLNESKGDFNTLGTCRTKAVNGANDEASCTIAYESKNYHFFKVSLGSDDPTHYFQWSLDTQTDVNILPTANIGAYFSGADKTTLYITEFSSYHTGLFDSQWDNLTSGEKTLENAERILAEVKDALATQDHSMLGFDPISTKYATNKMLESSVPDPLTDPFIYRFLLESLTQMAEDNSAANSSTVEYASAFYQDLAHDSLANGIGESGQITIGHYSLSSDSYREELAQGYYDVAHDLHGVESKEALDQADHFATANPTFGGGNIFSDQGGSIDQQAPTVIVVPNHEQAHGSFTQVGNDTDYNIAGSVQSEVTIEDIATVNEEKTVLSAYWVDGSKKKTLAEIEFVLNRDKSTDYKKVYAFTIDSLDPEFVDAEHFEIIAKVEDGIGNSQGPYVASTYYVDNEPPIGSLTTLTPEHPTEADSATVTLQFDKPVTSVVATFSDIDIDFGESQEYKQSWTGTTSDVVSLNPDENSKPLVVSRYHDELNNAGEAFSEDIIITPTITIDNVTDDNVVDSTVDDVKNISFSGSTKGFLRDSQLSVNVVSEKRPNIDKFELTGITVNQDGTWATSNQDMSTWEESSFTIEVIGKNSEESQYVAQEKESSYVDSIATQVLQSQISMSGSAARLLTTASEEMLVDGEIATVTLAFSERVRQPEVVLNGQAITFNQPDEGVSKIWVGTSPALILPSNASTSKLVVSNYQDTASTPNLGARYEKTLDVQPIILMPEILDLSTSEARAFVVSGTARGFENGAQLSVSVSNNSPLGETFSGTVTVSGGAWKTAPEDISSWESGTLTITVNGSNSGGHAATLVSQDVALEDDIAPEVSRITVNSGVPIEDNRVVSVNLTFSERVKNVVANVDGVDVNFTSQGNESTIWEGVTSDVVIVNANEMFKTVTVTQYQDVQGNHGTSSSSEVPVKPVIEMTPRGGPIDEEESSQVVISGFARGFKADDQVSVVASLDSDPSTYHFSETVDVTENGGWSTSEQNIRNWPSGDINLTITGHNQNGQVAETAPSTINYADVTPPGIVGEIAFDPEAPEDGQSVTITVNFTELVTGVTANVGGVAVAFSGHTPAKQWVGSTETPITLSSNEDTIVARVNAGYEDLSGNTAVDFKETATGVKPVLYLEPVEGNNEINSQEAEHVVIHGTGVGFSGGTEMITVTVTSQEDTAFHWQQTVPISEAGSWTTEPHGHNMSDWPLGLVSVEVTGTNQQGGAAAPVREDSVYIVASVTGVESLSPSEPEHSNAVSVTVNFDNPVKGLSGSFAGVPMTFTKVTLDSELSEQWTGQTNREIALTAGRATEALVLNNFENASGNSAGQVYEEAFFVKPLIEIDSVNGENVIDSGEVSEFYITGQSKGMENNGTLRVKVKRSFLSSTKHDEVVTVESDGTWSTGNINATSWWTGDYVVQVTGVNSGNVSADEATQTFIVQ</sequence>
<evidence type="ECO:0000313" key="2">
    <source>
        <dbReference type="Proteomes" id="UP000779070"/>
    </source>
</evidence>
<organism evidence="1 2">
    <name type="scientific">Vibrio neptunius</name>
    <dbReference type="NCBI Taxonomy" id="170651"/>
    <lineage>
        <taxon>Bacteria</taxon>
        <taxon>Pseudomonadati</taxon>
        <taxon>Pseudomonadota</taxon>
        <taxon>Gammaproteobacteria</taxon>
        <taxon>Vibrionales</taxon>
        <taxon>Vibrionaceae</taxon>
        <taxon>Vibrio</taxon>
    </lineage>
</organism>
<comment type="caution">
    <text evidence="1">The sequence shown here is derived from an EMBL/GenBank/DDBJ whole genome shotgun (WGS) entry which is preliminary data.</text>
</comment>